<evidence type="ECO:0000313" key="1">
    <source>
        <dbReference type="EMBL" id="ERL09835.1"/>
    </source>
</evidence>
<dbReference type="Proteomes" id="UP000016638">
    <property type="component" value="Unassembled WGS sequence"/>
</dbReference>
<protein>
    <submittedName>
        <fullName evidence="1">Uncharacterized protein</fullName>
    </submittedName>
</protein>
<proteinExistence type="predicted"/>
<reference evidence="1 2" key="1">
    <citation type="submission" date="2013-08" db="EMBL/GenBank/DDBJ databases">
        <authorList>
            <person name="Durkin A.S."/>
            <person name="Haft D.R."/>
            <person name="McCorrison J."/>
            <person name="Torralba M."/>
            <person name="Gillis M."/>
            <person name="Haft D.H."/>
            <person name="Methe B."/>
            <person name="Sutton G."/>
            <person name="Nelson K.E."/>
        </authorList>
    </citation>
    <scope>NUCLEOTIDE SEQUENCE [LARGE SCALE GENOMIC DNA]</scope>
    <source>
        <strain evidence="1 2">F0195</strain>
    </source>
</reference>
<organism evidence="1 2">
    <name type="scientific">Olsenella profusa F0195</name>
    <dbReference type="NCBI Taxonomy" id="1125712"/>
    <lineage>
        <taxon>Bacteria</taxon>
        <taxon>Bacillati</taxon>
        <taxon>Actinomycetota</taxon>
        <taxon>Coriobacteriia</taxon>
        <taxon>Coriobacteriales</taxon>
        <taxon>Atopobiaceae</taxon>
        <taxon>Olsenella</taxon>
    </lineage>
</organism>
<dbReference type="STRING" id="1125712.HMPREF1316_1535"/>
<keyword evidence="2" id="KW-1185">Reference proteome</keyword>
<comment type="caution">
    <text evidence="1">The sequence shown here is derived from an EMBL/GenBank/DDBJ whole genome shotgun (WGS) entry which is preliminary data.</text>
</comment>
<dbReference type="AlphaFoldDB" id="U2TU17"/>
<evidence type="ECO:0000313" key="2">
    <source>
        <dbReference type="Proteomes" id="UP000016638"/>
    </source>
</evidence>
<accession>U2TU17</accession>
<dbReference type="PATRIC" id="fig|1125712.3.peg.597"/>
<sequence length="72" mass="8134">MTTRDPHDAAERARVAAQLHRSAATGDDQMCLLGDLRAAAYPEAERDWGHWTWGDVLERLACLIEPTDREDE</sequence>
<gene>
    <name evidence="1" type="ORF">HMPREF1316_1535</name>
</gene>
<dbReference type="EMBL" id="AWEZ01000020">
    <property type="protein sequence ID" value="ERL09835.1"/>
    <property type="molecule type" value="Genomic_DNA"/>
</dbReference>
<name>U2TU17_9ACTN</name>